<evidence type="ECO:0000313" key="3">
    <source>
        <dbReference type="Proteomes" id="UP000292003"/>
    </source>
</evidence>
<evidence type="ECO:0008006" key="4">
    <source>
        <dbReference type="Google" id="ProtNLM"/>
    </source>
</evidence>
<keyword evidence="1" id="KW-0732">Signal</keyword>
<dbReference type="OrthoDB" id="3629463at2"/>
<evidence type="ECO:0000256" key="1">
    <source>
        <dbReference type="SAM" id="SignalP"/>
    </source>
</evidence>
<name>A0A4Q7JFR9_9PSEU</name>
<gene>
    <name evidence="2" type="ORF">EWH70_04465</name>
</gene>
<proteinExistence type="predicted"/>
<dbReference type="Proteomes" id="UP000292003">
    <property type="component" value="Unassembled WGS sequence"/>
</dbReference>
<dbReference type="EMBL" id="SFCC01000002">
    <property type="protein sequence ID" value="RZQ65454.1"/>
    <property type="molecule type" value="Genomic_DNA"/>
</dbReference>
<organism evidence="2 3">
    <name type="scientific">Amycolatopsis suaedae</name>
    <dbReference type="NCBI Taxonomy" id="2510978"/>
    <lineage>
        <taxon>Bacteria</taxon>
        <taxon>Bacillati</taxon>
        <taxon>Actinomycetota</taxon>
        <taxon>Actinomycetes</taxon>
        <taxon>Pseudonocardiales</taxon>
        <taxon>Pseudonocardiaceae</taxon>
        <taxon>Amycolatopsis</taxon>
    </lineage>
</organism>
<accession>A0A4Q7JFR9</accession>
<dbReference type="AlphaFoldDB" id="A0A4Q7JFR9"/>
<protein>
    <recommendedName>
        <fullName evidence="4">Subtilisin inhibitor domain-containing protein</fullName>
    </recommendedName>
</protein>
<comment type="caution">
    <text evidence="2">The sequence shown here is derived from an EMBL/GenBank/DDBJ whole genome shotgun (WGS) entry which is preliminary data.</text>
</comment>
<keyword evidence="3" id="KW-1185">Reference proteome</keyword>
<sequence>MLVLPVVLLGAVLLPAQAGAAEPEPQLVHANTVNKCKLNVRAGAELASQLLHTLTCTNYTTCTQPAEKDAPCGKPVVGGRYSCVGPDGKQVTDDRWVPVAWRTPQAAYVALACAAFRK</sequence>
<feature type="chain" id="PRO_5020549086" description="Subtilisin inhibitor domain-containing protein" evidence="1">
    <location>
        <begin position="21"/>
        <end position="118"/>
    </location>
</feature>
<evidence type="ECO:0000313" key="2">
    <source>
        <dbReference type="EMBL" id="RZQ65454.1"/>
    </source>
</evidence>
<feature type="signal peptide" evidence="1">
    <location>
        <begin position="1"/>
        <end position="20"/>
    </location>
</feature>
<reference evidence="2 3" key="1">
    <citation type="submission" date="2019-02" db="EMBL/GenBank/DDBJ databases">
        <title>Draft genome sequence of Amycolatopsis sp. 8-3EHSu isolated from roots of Suaeda maritima.</title>
        <authorList>
            <person name="Duangmal K."/>
            <person name="Chantavorakit T."/>
        </authorList>
    </citation>
    <scope>NUCLEOTIDE SEQUENCE [LARGE SCALE GENOMIC DNA]</scope>
    <source>
        <strain evidence="2 3">8-3EHSu</strain>
    </source>
</reference>